<accession>A0A0A9GF38</accession>
<dbReference type="AlphaFoldDB" id="A0A0A9GF38"/>
<dbReference type="EMBL" id="GBRH01174191">
    <property type="protein sequence ID" value="JAE23705.1"/>
    <property type="molecule type" value="Transcribed_RNA"/>
</dbReference>
<reference evidence="1" key="1">
    <citation type="submission" date="2014-09" db="EMBL/GenBank/DDBJ databases">
        <authorList>
            <person name="Magalhaes I.L.F."/>
            <person name="Oliveira U."/>
            <person name="Santos F.R."/>
            <person name="Vidigal T.H.D.A."/>
            <person name="Brescovit A.D."/>
            <person name="Santos A.J."/>
        </authorList>
    </citation>
    <scope>NUCLEOTIDE SEQUENCE</scope>
    <source>
        <tissue evidence="1">Shoot tissue taken approximately 20 cm above the soil surface</tissue>
    </source>
</reference>
<protein>
    <submittedName>
        <fullName evidence="1">Uncharacterized protein</fullName>
    </submittedName>
</protein>
<reference evidence="1" key="2">
    <citation type="journal article" date="2015" name="Data Brief">
        <title>Shoot transcriptome of the giant reed, Arundo donax.</title>
        <authorList>
            <person name="Barrero R.A."/>
            <person name="Guerrero F.D."/>
            <person name="Moolhuijzen P."/>
            <person name="Goolsby J.A."/>
            <person name="Tidwell J."/>
            <person name="Bellgard S.E."/>
            <person name="Bellgard M.I."/>
        </authorList>
    </citation>
    <scope>NUCLEOTIDE SEQUENCE</scope>
    <source>
        <tissue evidence="1">Shoot tissue taken approximately 20 cm above the soil surface</tissue>
    </source>
</reference>
<name>A0A0A9GF38_ARUDO</name>
<proteinExistence type="predicted"/>
<organism evidence="1">
    <name type="scientific">Arundo donax</name>
    <name type="common">Giant reed</name>
    <name type="synonym">Donax arundinaceus</name>
    <dbReference type="NCBI Taxonomy" id="35708"/>
    <lineage>
        <taxon>Eukaryota</taxon>
        <taxon>Viridiplantae</taxon>
        <taxon>Streptophyta</taxon>
        <taxon>Embryophyta</taxon>
        <taxon>Tracheophyta</taxon>
        <taxon>Spermatophyta</taxon>
        <taxon>Magnoliopsida</taxon>
        <taxon>Liliopsida</taxon>
        <taxon>Poales</taxon>
        <taxon>Poaceae</taxon>
        <taxon>PACMAD clade</taxon>
        <taxon>Arundinoideae</taxon>
        <taxon>Arundineae</taxon>
        <taxon>Arundo</taxon>
    </lineage>
</organism>
<evidence type="ECO:0000313" key="1">
    <source>
        <dbReference type="EMBL" id="JAE23705.1"/>
    </source>
</evidence>
<sequence>MCIASSTLQTEAHGKEILKHGELSSSFWHLNTKHHDISIPATREIVVTIYINSYRTQDVAK</sequence>